<reference evidence="3 4" key="1">
    <citation type="submission" date="2023-12" db="EMBL/GenBank/DDBJ databases">
        <title>Description of new species of Mycobacterium terrae complex isolated from sewage at the Sao Paulo Zoological Park Foundation in Brazil.</title>
        <authorList>
            <person name="Romagnoli C.L."/>
            <person name="Conceicao E.C."/>
            <person name="Machado E."/>
            <person name="Barreto L.B.P.F."/>
            <person name="Sharma A."/>
            <person name="Silva N.M."/>
            <person name="Marques L.E."/>
            <person name="Juliana M.A."/>
            <person name="Lourenco M.C.S."/>
            <person name="Digiampietri L.A."/>
            <person name="Suffys P.N."/>
            <person name="Viana-Niero C."/>
        </authorList>
    </citation>
    <scope>NUCLEOTIDE SEQUENCE [LARGE SCALE GENOMIC DNA]</scope>
    <source>
        <strain evidence="3 4">MYC098</strain>
    </source>
</reference>
<evidence type="ECO:0000259" key="2">
    <source>
        <dbReference type="Pfam" id="PF20789"/>
    </source>
</evidence>
<evidence type="ECO:0000313" key="4">
    <source>
        <dbReference type="Proteomes" id="UP001299596"/>
    </source>
</evidence>
<protein>
    <submittedName>
        <fullName evidence="3">Thioesterase family protein</fullName>
    </submittedName>
</protein>
<name>A0ABU5XLU8_9MYCO</name>
<dbReference type="Pfam" id="PF20789">
    <property type="entry name" value="4HBT_3C"/>
    <property type="match status" value="1"/>
</dbReference>
<dbReference type="Gene3D" id="2.40.160.210">
    <property type="entry name" value="Acyl-CoA thioesterase, double hotdog domain"/>
    <property type="match status" value="1"/>
</dbReference>
<dbReference type="InterPro" id="IPR029069">
    <property type="entry name" value="HotDog_dom_sf"/>
</dbReference>
<feature type="domain" description="Acyl-CoA thioesterase-like N-terminal HotDog" evidence="1">
    <location>
        <begin position="22"/>
        <end position="104"/>
    </location>
</feature>
<dbReference type="SUPFAM" id="SSF54637">
    <property type="entry name" value="Thioesterase/thiol ester dehydrase-isomerase"/>
    <property type="match status" value="1"/>
</dbReference>
<organism evidence="3 4">
    <name type="scientific">[Mycobacterium] crassicus</name>
    <dbReference type="NCBI Taxonomy" id="2872309"/>
    <lineage>
        <taxon>Bacteria</taxon>
        <taxon>Bacillati</taxon>
        <taxon>Actinomycetota</taxon>
        <taxon>Actinomycetes</taxon>
        <taxon>Mycobacteriales</taxon>
        <taxon>Mycobacteriaceae</taxon>
        <taxon>Mycolicibacter</taxon>
    </lineage>
</organism>
<dbReference type="InterPro" id="IPR049449">
    <property type="entry name" value="TesB_ACOT8-like_N"/>
</dbReference>
<dbReference type="Pfam" id="PF13622">
    <property type="entry name" value="4HBT_3"/>
    <property type="match status" value="1"/>
</dbReference>
<gene>
    <name evidence="3" type="ORF">K6T79_19545</name>
</gene>
<sequence>MGAPAFYTQADLDVFDSSPLTAGPWGPHAQHAGPPSALLARQIERYQPRSGHRLARVTVDILTPVPIAPLRITVESIRQSRRVELLQATACAAERTVLIARAWRVATVAAELPALFSPDQFSPDHEMREVSGMEATAGDAAFPEGWHRDGYLSAIDWRFERGGFAEFGPARGWARSRAALVDGEPMTPWQRVLVVADSGSGISVCAPPSEHPAINCDVSVVLNRDPVGEWIGLDSRTTAVSGGGAMTQTTVFDQTGTAGLATQTLVVS</sequence>
<evidence type="ECO:0000259" key="1">
    <source>
        <dbReference type="Pfam" id="PF13622"/>
    </source>
</evidence>
<feature type="domain" description="Acyl-CoA thioesterase-like C-terminal" evidence="2">
    <location>
        <begin position="140"/>
        <end position="267"/>
    </location>
</feature>
<proteinExistence type="predicted"/>
<comment type="caution">
    <text evidence="3">The sequence shown here is derived from an EMBL/GenBank/DDBJ whole genome shotgun (WGS) entry which is preliminary data.</text>
</comment>
<dbReference type="InterPro" id="IPR049450">
    <property type="entry name" value="ACOT8-like_C"/>
</dbReference>
<evidence type="ECO:0000313" key="3">
    <source>
        <dbReference type="EMBL" id="MEB3023242.1"/>
    </source>
</evidence>
<keyword evidence="4" id="KW-1185">Reference proteome</keyword>
<dbReference type="RefSeq" id="WP_225403793.1">
    <property type="nucleotide sequence ID" value="NZ_JAYJJR010000015.1"/>
</dbReference>
<dbReference type="InterPro" id="IPR042171">
    <property type="entry name" value="Acyl-CoA_hotdog"/>
</dbReference>
<dbReference type="EMBL" id="JAYJJR010000015">
    <property type="protein sequence ID" value="MEB3023242.1"/>
    <property type="molecule type" value="Genomic_DNA"/>
</dbReference>
<accession>A0ABU5XLU8</accession>
<dbReference type="Proteomes" id="UP001299596">
    <property type="component" value="Unassembled WGS sequence"/>
</dbReference>